<reference evidence="2" key="1">
    <citation type="submission" date="2022-11" db="EMBL/GenBank/DDBJ databases">
        <authorList>
            <person name="Mo P."/>
        </authorList>
    </citation>
    <scope>NUCLEOTIDE SEQUENCE</scope>
    <source>
        <strain evidence="2">HUAS 11-8</strain>
    </source>
</reference>
<name>A0ABY7BDE1_9PSEU</name>
<feature type="compositionally biased region" description="Basic and acidic residues" evidence="1">
    <location>
        <begin position="7"/>
        <end position="22"/>
    </location>
</feature>
<organism evidence="2 3">
    <name type="scientific">Amycolatopsis cynarae</name>
    <dbReference type="NCBI Taxonomy" id="2995223"/>
    <lineage>
        <taxon>Bacteria</taxon>
        <taxon>Bacillati</taxon>
        <taxon>Actinomycetota</taxon>
        <taxon>Actinomycetes</taxon>
        <taxon>Pseudonocardiales</taxon>
        <taxon>Pseudonocardiaceae</taxon>
        <taxon>Amycolatopsis</taxon>
    </lineage>
</organism>
<sequence length="95" mass="10907">MNQATNHDPDYEPEFRPEADQGRTIEVRVFRDDELVQRELCESEEQAAEVVEAWAEVDGVTTEVDDLSFHHRPGDLLEPEPAEEPDEDYPAEPRA</sequence>
<protein>
    <submittedName>
        <fullName evidence="2">Uncharacterized protein</fullName>
    </submittedName>
</protein>
<feature type="compositionally biased region" description="Acidic residues" evidence="1">
    <location>
        <begin position="77"/>
        <end position="95"/>
    </location>
</feature>
<feature type="region of interest" description="Disordered" evidence="1">
    <location>
        <begin position="1"/>
        <end position="22"/>
    </location>
</feature>
<dbReference type="RefSeq" id="WP_268759529.1">
    <property type="nucleotide sequence ID" value="NZ_CP113836.1"/>
</dbReference>
<evidence type="ECO:0000256" key="1">
    <source>
        <dbReference type="SAM" id="MobiDB-lite"/>
    </source>
</evidence>
<evidence type="ECO:0000313" key="3">
    <source>
        <dbReference type="Proteomes" id="UP001163203"/>
    </source>
</evidence>
<gene>
    <name evidence="2" type="ORF">ORV05_17270</name>
</gene>
<feature type="region of interest" description="Disordered" evidence="1">
    <location>
        <begin position="67"/>
        <end position="95"/>
    </location>
</feature>
<evidence type="ECO:0000313" key="2">
    <source>
        <dbReference type="EMBL" id="WAL69444.1"/>
    </source>
</evidence>
<keyword evidence="3" id="KW-1185">Reference proteome</keyword>
<accession>A0ABY7BDE1</accession>
<dbReference type="EMBL" id="CP113836">
    <property type="protein sequence ID" value="WAL69444.1"/>
    <property type="molecule type" value="Genomic_DNA"/>
</dbReference>
<dbReference type="Proteomes" id="UP001163203">
    <property type="component" value="Chromosome"/>
</dbReference>
<proteinExistence type="predicted"/>